<gene>
    <name evidence="1" type="ORF">SPELUC_LOCUS174</name>
</gene>
<reference evidence="1" key="1">
    <citation type="submission" date="2021-06" db="EMBL/GenBank/DDBJ databases">
        <authorList>
            <person name="Kallberg Y."/>
            <person name="Tangrot J."/>
            <person name="Rosling A."/>
        </authorList>
    </citation>
    <scope>NUCLEOTIDE SEQUENCE</scope>
    <source>
        <strain evidence="1">28 12/20/2015</strain>
    </source>
</reference>
<evidence type="ECO:0000313" key="2">
    <source>
        <dbReference type="Proteomes" id="UP000789366"/>
    </source>
</evidence>
<name>A0ACA9JXG9_9GLOM</name>
<proteinExistence type="predicted"/>
<dbReference type="Proteomes" id="UP000789366">
    <property type="component" value="Unassembled WGS sequence"/>
</dbReference>
<organism evidence="1 2">
    <name type="scientific">Cetraspora pellucida</name>
    <dbReference type="NCBI Taxonomy" id="1433469"/>
    <lineage>
        <taxon>Eukaryota</taxon>
        <taxon>Fungi</taxon>
        <taxon>Fungi incertae sedis</taxon>
        <taxon>Mucoromycota</taxon>
        <taxon>Glomeromycotina</taxon>
        <taxon>Glomeromycetes</taxon>
        <taxon>Diversisporales</taxon>
        <taxon>Gigasporaceae</taxon>
        <taxon>Cetraspora</taxon>
    </lineage>
</organism>
<protein>
    <submittedName>
        <fullName evidence="1">2213_t:CDS:1</fullName>
    </submittedName>
</protein>
<comment type="caution">
    <text evidence="1">The sequence shown here is derived from an EMBL/GenBank/DDBJ whole genome shotgun (WGS) entry which is preliminary data.</text>
</comment>
<dbReference type="EMBL" id="CAJVPW010000048">
    <property type="protein sequence ID" value="CAG8441000.1"/>
    <property type="molecule type" value="Genomic_DNA"/>
</dbReference>
<accession>A0ACA9JXG9</accession>
<sequence>MISFLAEWLERAISEQCIYLFNHRDFTDDEKISEGAFGIIRKSKWASYKLTVALKSLKIDTTSNDNAKKVSEDFIEEHSKNILVHEGKMKIADFGLSTTLNSINYKMTNSRSYGMPAYVDPQWQFASENRTEKKGLWKRYGEMDLHTAVSFNYLLGIRATSADGYELWL</sequence>
<keyword evidence="2" id="KW-1185">Reference proteome</keyword>
<evidence type="ECO:0000313" key="1">
    <source>
        <dbReference type="EMBL" id="CAG8441000.1"/>
    </source>
</evidence>